<accession>A0A8J4UF60</accession>
<keyword evidence="2" id="KW-1185">Reference proteome</keyword>
<dbReference type="EMBL" id="QNUK01000013">
    <property type="protein sequence ID" value="KAF5908383.1"/>
    <property type="molecule type" value="Genomic_DNA"/>
</dbReference>
<protein>
    <submittedName>
        <fullName evidence="1">Uncharacterized protein</fullName>
    </submittedName>
</protein>
<name>A0A8J4UF60_CLAMG</name>
<evidence type="ECO:0000313" key="1">
    <source>
        <dbReference type="EMBL" id="KAF5908383.1"/>
    </source>
</evidence>
<gene>
    <name evidence="1" type="ORF">DAT39_001853</name>
</gene>
<comment type="caution">
    <text evidence="1">The sequence shown here is derived from an EMBL/GenBank/DDBJ whole genome shotgun (WGS) entry which is preliminary data.</text>
</comment>
<organism evidence="1 2">
    <name type="scientific">Clarias magur</name>
    <name type="common">Asian catfish</name>
    <name type="synonym">Macropteronotus magur</name>
    <dbReference type="NCBI Taxonomy" id="1594786"/>
    <lineage>
        <taxon>Eukaryota</taxon>
        <taxon>Metazoa</taxon>
        <taxon>Chordata</taxon>
        <taxon>Craniata</taxon>
        <taxon>Vertebrata</taxon>
        <taxon>Euteleostomi</taxon>
        <taxon>Actinopterygii</taxon>
        <taxon>Neopterygii</taxon>
        <taxon>Teleostei</taxon>
        <taxon>Ostariophysi</taxon>
        <taxon>Siluriformes</taxon>
        <taxon>Clariidae</taxon>
        <taxon>Clarias</taxon>
    </lineage>
</organism>
<evidence type="ECO:0000313" key="2">
    <source>
        <dbReference type="Proteomes" id="UP000727407"/>
    </source>
</evidence>
<reference evidence="1" key="1">
    <citation type="submission" date="2020-07" db="EMBL/GenBank/DDBJ databases">
        <title>Clarias magur genome sequencing, assembly and annotation.</title>
        <authorList>
            <person name="Kushwaha B."/>
            <person name="Kumar R."/>
            <person name="Das P."/>
            <person name="Joshi C.G."/>
            <person name="Kumar D."/>
            <person name="Nagpure N.S."/>
            <person name="Pandey M."/>
            <person name="Agarwal S."/>
            <person name="Srivastava S."/>
            <person name="Singh M."/>
            <person name="Sahoo L."/>
            <person name="Jayasankar P."/>
            <person name="Meher P.K."/>
            <person name="Koringa P.G."/>
            <person name="Iquebal M.A."/>
            <person name="Das S.P."/>
            <person name="Bit A."/>
            <person name="Patnaik S."/>
            <person name="Patel N."/>
            <person name="Shah T.M."/>
            <person name="Hinsu A."/>
            <person name="Jena J.K."/>
        </authorList>
    </citation>
    <scope>NUCLEOTIDE SEQUENCE</scope>
    <source>
        <strain evidence="1">CIFAMagur01</strain>
        <tissue evidence="1">Testis</tissue>
    </source>
</reference>
<dbReference type="AlphaFoldDB" id="A0A8J4UF60"/>
<sequence>MCETVLKGINSAPAGTEIHCVMELKRVRSICSVERLILPLSTSISLKLRTYREV</sequence>
<proteinExistence type="predicted"/>
<dbReference type="Proteomes" id="UP000727407">
    <property type="component" value="Unassembled WGS sequence"/>
</dbReference>